<organism evidence="1 2">
    <name type="scientific">Hygrophoropsis aurantiaca</name>
    <dbReference type="NCBI Taxonomy" id="72124"/>
    <lineage>
        <taxon>Eukaryota</taxon>
        <taxon>Fungi</taxon>
        <taxon>Dikarya</taxon>
        <taxon>Basidiomycota</taxon>
        <taxon>Agaricomycotina</taxon>
        <taxon>Agaricomycetes</taxon>
        <taxon>Agaricomycetidae</taxon>
        <taxon>Boletales</taxon>
        <taxon>Coniophorineae</taxon>
        <taxon>Hygrophoropsidaceae</taxon>
        <taxon>Hygrophoropsis</taxon>
    </lineage>
</organism>
<keyword evidence="2" id="KW-1185">Reference proteome</keyword>
<proteinExistence type="predicted"/>
<evidence type="ECO:0000313" key="2">
    <source>
        <dbReference type="Proteomes" id="UP000790377"/>
    </source>
</evidence>
<dbReference type="Proteomes" id="UP000790377">
    <property type="component" value="Unassembled WGS sequence"/>
</dbReference>
<name>A0ACB8AL04_9AGAM</name>
<comment type="caution">
    <text evidence="1">The sequence shown here is derived from an EMBL/GenBank/DDBJ whole genome shotgun (WGS) entry which is preliminary data.</text>
</comment>
<sequence>MNSSASSSSSSSSRTLYSPPSAGGTASRFLFSMRKSFSYTNPQKRKQDESSHPHGGMYSTPEEGSPCIPLPARSRFVDPSASRPTIEQIAMGLHISRTPHLRPSTSPHPRYSSPSSPSRHNLNMNVSHPRPAPPPPSRSSLKKTYTPSSSLITTPKSSALLGVSPSTSTVASTGPVTPASSVQSLKLRMAKFIPGYRSPSSSSLSGSGRPMTPRKAVRFSTSVLALDEVESDS</sequence>
<evidence type="ECO:0000313" key="1">
    <source>
        <dbReference type="EMBL" id="KAH7913844.1"/>
    </source>
</evidence>
<accession>A0ACB8AL04</accession>
<gene>
    <name evidence="1" type="ORF">BJ138DRAFT_1145130</name>
</gene>
<reference evidence="1" key="1">
    <citation type="journal article" date="2021" name="New Phytol.">
        <title>Evolutionary innovations through gain and loss of genes in the ectomycorrhizal Boletales.</title>
        <authorList>
            <person name="Wu G."/>
            <person name="Miyauchi S."/>
            <person name="Morin E."/>
            <person name="Kuo A."/>
            <person name="Drula E."/>
            <person name="Varga T."/>
            <person name="Kohler A."/>
            <person name="Feng B."/>
            <person name="Cao Y."/>
            <person name="Lipzen A."/>
            <person name="Daum C."/>
            <person name="Hundley H."/>
            <person name="Pangilinan J."/>
            <person name="Johnson J."/>
            <person name="Barry K."/>
            <person name="LaButti K."/>
            <person name="Ng V."/>
            <person name="Ahrendt S."/>
            <person name="Min B."/>
            <person name="Choi I.G."/>
            <person name="Park H."/>
            <person name="Plett J.M."/>
            <person name="Magnuson J."/>
            <person name="Spatafora J.W."/>
            <person name="Nagy L.G."/>
            <person name="Henrissat B."/>
            <person name="Grigoriev I.V."/>
            <person name="Yang Z.L."/>
            <person name="Xu J."/>
            <person name="Martin F.M."/>
        </authorList>
    </citation>
    <scope>NUCLEOTIDE SEQUENCE</scope>
    <source>
        <strain evidence="1">ATCC 28755</strain>
    </source>
</reference>
<protein>
    <submittedName>
        <fullName evidence="1">Uncharacterized protein</fullName>
    </submittedName>
</protein>
<dbReference type="EMBL" id="MU267623">
    <property type="protein sequence ID" value="KAH7913844.1"/>
    <property type="molecule type" value="Genomic_DNA"/>
</dbReference>